<dbReference type="PANTHER" id="PTHR43272:SF107">
    <property type="entry name" value="LONG-CHAIN-FATTY-ACID--COA LIGASE 5"/>
    <property type="match status" value="1"/>
</dbReference>
<protein>
    <recommendedName>
        <fullName evidence="3">long-chain-fatty-acid--CoA ligase</fullName>
        <ecNumber evidence="3">6.2.1.3</ecNumber>
    </recommendedName>
</protein>
<name>A0A7D9LGK0_PARCT</name>
<keyword evidence="2" id="KW-0443">Lipid metabolism</keyword>
<dbReference type="InterPro" id="IPR042099">
    <property type="entry name" value="ANL_N_sf"/>
</dbReference>
<evidence type="ECO:0000313" key="5">
    <source>
        <dbReference type="EMBL" id="CAB4032337.1"/>
    </source>
</evidence>
<keyword evidence="2" id="KW-0276">Fatty acid metabolism</keyword>
<keyword evidence="1 5" id="KW-0436">Ligase</keyword>
<evidence type="ECO:0000256" key="3">
    <source>
        <dbReference type="ARBA" id="ARBA00026121"/>
    </source>
</evidence>
<feature type="non-terminal residue" evidence="5">
    <location>
        <position position="1"/>
    </location>
</feature>
<evidence type="ECO:0000256" key="1">
    <source>
        <dbReference type="ARBA" id="ARBA00022598"/>
    </source>
</evidence>
<organism evidence="5 6">
    <name type="scientific">Paramuricea clavata</name>
    <name type="common">Red gorgonian</name>
    <name type="synonym">Violescent sea-whip</name>
    <dbReference type="NCBI Taxonomy" id="317549"/>
    <lineage>
        <taxon>Eukaryota</taxon>
        <taxon>Metazoa</taxon>
        <taxon>Cnidaria</taxon>
        <taxon>Anthozoa</taxon>
        <taxon>Octocorallia</taxon>
        <taxon>Malacalcyonacea</taxon>
        <taxon>Plexauridae</taxon>
        <taxon>Paramuricea</taxon>
    </lineage>
</organism>
<evidence type="ECO:0000259" key="4">
    <source>
        <dbReference type="Pfam" id="PF00501"/>
    </source>
</evidence>
<dbReference type="EC" id="6.2.1.3" evidence="3"/>
<dbReference type="PANTHER" id="PTHR43272">
    <property type="entry name" value="LONG-CHAIN-FATTY-ACID--COA LIGASE"/>
    <property type="match status" value="1"/>
</dbReference>
<evidence type="ECO:0000256" key="2">
    <source>
        <dbReference type="ARBA" id="ARBA00022832"/>
    </source>
</evidence>
<dbReference type="InterPro" id="IPR000873">
    <property type="entry name" value="AMP-dep_synth/lig_dom"/>
</dbReference>
<sequence>MSSENVLKFLSEPTTLASLAAVAAASMMYVTSRPTPLKCPVDPNEQSVEVPGEGRARRTALSEELIEHFYDNVNTLYEGFMRGVQLAGDKPCLGWRKDYDQEYQWLTYNEVDERALCFGSGLLELGVEAGPETFIGIYSQNKVEWVLAEQGCNRFSMVIIPLYDTLGPDACAFIINQARIKITVCDASKVETLLKNVDKCEDLKYIIKIGDSVTEEEQERAKEHGVEIVTFNDIEERGRKAKKEPVIPKRDSLATICYTSGTTGNPKGAMMTHANMVSEVSAIQFMLAK</sequence>
<dbReference type="OrthoDB" id="5985547at2759"/>
<dbReference type="EMBL" id="CACRXK020018325">
    <property type="protein sequence ID" value="CAB4032337.1"/>
    <property type="molecule type" value="Genomic_DNA"/>
</dbReference>
<dbReference type="SUPFAM" id="SSF56801">
    <property type="entry name" value="Acetyl-CoA synthetase-like"/>
    <property type="match status" value="1"/>
</dbReference>
<keyword evidence="6" id="KW-1185">Reference proteome</keyword>
<reference evidence="5" key="1">
    <citation type="submission" date="2020-04" db="EMBL/GenBank/DDBJ databases">
        <authorList>
            <person name="Alioto T."/>
            <person name="Alioto T."/>
            <person name="Gomez Garrido J."/>
        </authorList>
    </citation>
    <scope>NUCLEOTIDE SEQUENCE</scope>
    <source>
        <strain evidence="5">A484AB</strain>
    </source>
</reference>
<feature type="domain" description="AMP-dependent synthetase/ligase" evidence="4">
    <location>
        <begin position="87"/>
        <end position="284"/>
    </location>
</feature>
<dbReference type="GO" id="GO:0005783">
    <property type="term" value="C:endoplasmic reticulum"/>
    <property type="evidence" value="ECO:0007669"/>
    <property type="project" value="TreeGrafter"/>
</dbReference>
<dbReference type="GO" id="GO:0004467">
    <property type="term" value="F:long-chain fatty acid-CoA ligase activity"/>
    <property type="evidence" value="ECO:0007669"/>
    <property type="project" value="UniProtKB-EC"/>
</dbReference>
<dbReference type="Gene3D" id="3.40.50.12780">
    <property type="entry name" value="N-terminal domain of ligase-like"/>
    <property type="match status" value="1"/>
</dbReference>
<accession>A0A7D9LGK0</accession>
<dbReference type="Pfam" id="PF00501">
    <property type="entry name" value="AMP-binding"/>
    <property type="match status" value="1"/>
</dbReference>
<dbReference type="AlphaFoldDB" id="A0A7D9LGK0"/>
<dbReference type="GO" id="GO:0016020">
    <property type="term" value="C:membrane"/>
    <property type="evidence" value="ECO:0007669"/>
    <property type="project" value="TreeGrafter"/>
</dbReference>
<evidence type="ECO:0000313" key="6">
    <source>
        <dbReference type="Proteomes" id="UP001152795"/>
    </source>
</evidence>
<dbReference type="Proteomes" id="UP001152795">
    <property type="component" value="Unassembled WGS sequence"/>
</dbReference>
<proteinExistence type="predicted"/>
<dbReference type="PROSITE" id="PS00455">
    <property type="entry name" value="AMP_BINDING"/>
    <property type="match status" value="1"/>
</dbReference>
<dbReference type="InterPro" id="IPR020845">
    <property type="entry name" value="AMP-binding_CS"/>
</dbReference>
<comment type="caution">
    <text evidence="5">The sequence shown here is derived from an EMBL/GenBank/DDBJ whole genome shotgun (WGS) entry which is preliminary data.</text>
</comment>
<gene>
    <name evidence="5" type="ORF">PACLA_8A084886</name>
</gene>